<accession>A0A218P288</accession>
<dbReference type="CDD" id="cd15904">
    <property type="entry name" value="TSPO_MBR"/>
    <property type="match status" value="1"/>
</dbReference>
<dbReference type="PANTHER" id="PTHR10057">
    <property type="entry name" value="PERIPHERAL-TYPE BENZODIAZEPINE RECEPTOR"/>
    <property type="match status" value="1"/>
</dbReference>
<feature type="transmembrane region" description="Helical" evidence="6">
    <location>
        <begin position="102"/>
        <end position="123"/>
    </location>
</feature>
<keyword evidence="3 6" id="KW-0812">Transmembrane</keyword>
<protein>
    <submittedName>
        <fullName evidence="7">TspO protein</fullName>
    </submittedName>
</protein>
<dbReference type="GO" id="GO:0033013">
    <property type="term" value="P:tetrapyrrole metabolic process"/>
    <property type="evidence" value="ECO:0007669"/>
    <property type="project" value="UniProtKB-ARBA"/>
</dbReference>
<dbReference type="Proteomes" id="UP000197156">
    <property type="component" value="Chromosome"/>
</dbReference>
<feature type="transmembrane region" description="Helical" evidence="6">
    <location>
        <begin position="130"/>
        <end position="152"/>
    </location>
</feature>
<dbReference type="Gene3D" id="1.20.1260.100">
    <property type="entry name" value="TspO/MBR protein"/>
    <property type="match status" value="1"/>
</dbReference>
<evidence type="ECO:0000256" key="6">
    <source>
        <dbReference type="SAM" id="Phobius"/>
    </source>
</evidence>
<dbReference type="OrthoDB" id="212929at2157"/>
<proteinExistence type="inferred from homology"/>
<dbReference type="EMBL" id="CP014854">
    <property type="protein sequence ID" value="ASI99046.1"/>
    <property type="molecule type" value="Genomic_DNA"/>
</dbReference>
<name>A0A218P288_THECE</name>
<evidence type="ECO:0000256" key="1">
    <source>
        <dbReference type="ARBA" id="ARBA00004141"/>
    </source>
</evidence>
<dbReference type="RefSeq" id="WP_054834174.1">
    <property type="nucleotide sequence ID" value="NZ_CP014854.1"/>
</dbReference>
<comment type="similarity">
    <text evidence="2">Belongs to the TspO/BZRP family.</text>
</comment>
<dbReference type="KEGG" id="tce:A3L02_05435"/>
<dbReference type="FunFam" id="1.20.1260.100:FF:000001">
    <property type="entry name" value="translocator protein 2"/>
    <property type="match status" value="1"/>
</dbReference>
<comment type="subcellular location">
    <subcellularLocation>
        <location evidence="1">Membrane</location>
        <topology evidence="1">Multi-pass membrane protein</topology>
    </subcellularLocation>
</comment>
<dbReference type="GeneID" id="33324179"/>
<gene>
    <name evidence="7" type="ORF">A3L02_05435</name>
</gene>
<reference evidence="7 8" key="1">
    <citation type="submission" date="2016-03" db="EMBL/GenBank/DDBJ databases">
        <title>Complete genome sequence of Thermococcus celer.</title>
        <authorList>
            <person name="Oger P.M."/>
        </authorList>
    </citation>
    <scope>NUCLEOTIDE SEQUENCE [LARGE SCALE GENOMIC DNA]</scope>
    <source>
        <strain evidence="7 8">Vu 13</strain>
    </source>
</reference>
<evidence type="ECO:0000256" key="5">
    <source>
        <dbReference type="ARBA" id="ARBA00023136"/>
    </source>
</evidence>
<evidence type="ECO:0000256" key="3">
    <source>
        <dbReference type="ARBA" id="ARBA00022692"/>
    </source>
</evidence>
<evidence type="ECO:0000256" key="4">
    <source>
        <dbReference type="ARBA" id="ARBA00022989"/>
    </source>
</evidence>
<keyword evidence="5 6" id="KW-0472">Membrane</keyword>
<keyword evidence="8" id="KW-1185">Reference proteome</keyword>
<dbReference type="AlphaFoldDB" id="A0A218P288"/>
<feature type="transmembrane region" description="Helical" evidence="6">
    <location>
        <begin position="78"/>
        <end position="96"/>
    </location>
</feature>
<feature type="transmembrane region" description="Helical" evidence="6">
    <location>
        <begin position="45"/>
        <end position="66"/>
    </location>
</feature>
<evidence type="ECO:0000313" key="7">
    <source>
        <dbReference type="EMBL" id="ASI99046.1"/>
    </source>
</evidence>
<dbReference type="PANTHER" id="PTHR10057:SF0">
    <property type="entry name" value="TRANSLOCATOR PROTEIN"/>
    <property type="match status" value="1"/>
</dbReference>
<dbReference type="InterPro" id="IPR038330">
    <property type="entry name" value="TspO/MBR-related_sf"/>
</dbReference>
<organism evidence="7 8">
    <name type="scientific">Thermococcus celer Vu 13 = JCM 8558</name>
    <dbReference type="NCBI Taxonomy" id="1293037"/>
    <lineage>
        <taxon>Archaea</taxon>
        <taxon>Methanobacteriati</taxon>
        <taxon>Methanobacteriota</taxon>
        <taxon>Thermococci</taxon>
        <taxon>Thermococcales</taxon>
        <taxon>Thermococcaceae</taxon>
        <taxon>Thermococcus</taxon>
    </lineage>
</organism>
<dbReference type="InterPro" id="IPR004307">
    <property type="entry name" value="TspO_MBR"/>
</dbReference>
<dbReference type="GO" id="GO:0016020">
    <property type="term" value="C:membrane"/>
    <property type="evidence" value="ECO:0007669"/>
    <property type="project" value="UniProtKB-SubCell"/>
</dbReference>
<dbReference type="PIRSF" id="PIRSF005859">
    <property type="entry name" value="PBR"/>
    <property type="match status" value="1"/>
</dbReference>
<dbReference type="Pfam" id="PF03073">
    <property type="entry name" value="TspO_MBR"/>
    <property type="match status" value="1"/>
</dbReference>
<evidence type="ECO:0000313" key="8">
    <source>
        <dbReference type="Proteomes" id="UP000197156"/>
    </source>
</evidence>
<keyword evidence="4 6" id="KW-1133">Transmembrane helix</keyword>
<evidence type="ECO:0000256" key="2">
    <source>
        <dbReference type="ARBA" id="ARBA00007524"/>
    </source>
</evidence>
<sequence length="155" mass="18017">MDYMKLIVSILIPLIVGFAGSFFTSSSINSWYSTINKPSFNPPNWLFAPVWTLLFILIGISFYLVWNKDFGDIRSWVLLIYGANLALNLLWSLLFFGLRNPYLALIEIVILWFVILGNIIVFYRISRTAGLLLIPYLLWVTFASFLNYNIYILNR</sequence>